<proteinExistence type="predicted"/>
<keyword evidence="1" id="KW-0479">Metal-binding</keyword>
<dbReference type="PANTHER" id="PTHR22763">
    <property type="entry name" value="RING ZINC FINGER PROTEIN"/>
    <property type="match status" value="1"/>
</dbReference>
<dbReference type="InterPro" id="IPR013083">
    <property type="entry name" value="Znf_RING/FYVE/PHD"/>
</dbReference>
<gene>
    <name evidence="6" type="ORF">BDV96DRAFT_629538</name>
</gene>
<keyword evidence="3" id="KW-0862">Zinc</keyword>
<dbReference type="GO" id="GO:0012505">
    <property type="term" value="C:endomembrane system"/>
    <property type="evidence" value="ECO:0007669"/>
    <property type="project" value="TreeGrafter"/>
</dbReference>
<evidence type="ECO:0000259" key="5">
    <source>
        <dbReference type="PROSITE" id="PS50089"/>
    </source>
</evidence>
<dbReference type="GO" id="GO:0008270">
    <property type="term" value="F:zinc ion binding"/>
    <property type="evidence" value="ECO:0007669"/>
    <property type="project" value="UniProtKB-KW"/>
</dbReference>
<reference evidence="6" key="1">
    <citation type="journal article" date="2020" name="Stud. Mycol.">
        <title>101 Dothideomycetes genomes: a test case for predicting lifestyles and emergence of pathogens.</title>
        <authorList>
            <person name="Haridas S."/>
            <person name="Albert R."/>
            <person name="Binder M."/>
            <person name="Bloem J."/>
            <person name="Labutti K."/>
            <person name="Salamov A."/>
            <person name="Andreopoulos B."/>
            <person name="Baker S."/>
            <person name="Barry K."/>
            <person name="Bills G."/>
            <person name="Bluhm B."/>
            <person name="Cannon C."/>
            <person name="Castanera R."/>
            <person name="Culley D."/>
            <person name="Daum C."/>
            <person name="Ezra D."/>
            <person name="Gonzalez J."/>
            <person name="Henrissat B."/>
            <person name="Kuo A."/>
            <person name="Liang C."/>
            <person name="Lipzen A."/>
            <person name="Lutzoni F."/>
            <person name="Magnuson J."/>
            <person name="Mondo S."/>
            <person name="Nolan M."/>
            <person name="Ohm R."/>
            <person name="Pangilinan J."/>
            <person name="Park H.-J."/>
            <person name="Ramirez L."/>
            <person name="Alfaro M."/>
            <person name="Sun H."/>
            <person name="Tritt A."/>
            <person name="Yoshinaga Y."/>
            <person name="Zwiers L.-H."/>
            <person name="Turgeon B."/>
            <person name="Goodwin S."/>
            <person name="Spatafora J."/>
            <person name="Crous P."/>
            <person name="Grigoriev I."/>
        </authorList>
    </citation>
    <scope>NUCLEOTIDE SEQUENCE</scope>
    <source>
        <strain evidence="6">CBS 627.86</strain>
    </source>
</reference>
<organism evidence="6 7">
    <name type="scientific">Lophiotrema nucula</name>
    <dbReference type="NCBI Taxonomy" id="690887"/>
    <lineage>
        <taxon>Eukaryota</taxon>
        <taxon>Fungi</taxon>
        <taxon>Dikarya</taxon>
        <taxon>Ascomycota</taxon>
        <taxon>Pezizomycotina</taxon>
        <taxon>Dothideomycetes</taxon>
        <taxon>Pleosporomycetidae</taxon>
        <taxon>Pleosporales</taxon>
        <taxon>Lophiotremataceae</taxon>
        <taxon>Lophiotrema</taxon>
    </lineage>
</organism>
<dbReference type="Gene3D" id="3.30.40.10">
    <property type="entry name" value="Zinc/RING finger domain, C3HC4 (zinc finger)"/>
    <property type="match status" value="1"/>
</dbReference>
<accession>A0A6A5ZIK3</accession>
<dbReference type="AlphaFoldDB" id="A0A6A5ZIK3"/>
<evidence type="ECO:0000313" key="7">
    <source>
        <dbReference type="Proteomes" id="UP000799770"/>
    </source>
</evidence>
<dbReference type="EMBL" id="ML977316">
    <property type="protein sequence ID" value="KAF2118976.1"/>
    <property type="molecule type" value="Genomic_DNA"/>
</dbReference>
<evidence type="ECO:0000256" key="3">
    <source>
        <dbReference type="ARBA" id="ARBA00022833"/>
    </source>
</evidence>
<dbReference type="GO" id="GO:0061630">
    <property type="term" value="F:ubiquitin protein ligase activity"/>
    <property type="evidence" value="ECO:0007669"/>
    <property type="project" value="TreeGrafter"/>
</dbReference>
<dbReference type="Proteomes" id="UP000799770">
    <property type="component" value="Unassembled WGS sequence"/>
</dbReference>
<dbReference type="OrthoDB" id="8062037at2759"/>
<keyword evidence="2 4" id="KW-0863">Zinc-finger</keyword>
<evidence type="ECO:0000256" key="1">
    <source>
        <dbReference type="ARBA" id="ARBA00022723"/>
    </source>
</evidence>
<dbReference type="InterPro" id="IPR001841">
    <property type="entry name" value="Znf_RING"/>
</dbReference>
<evidence type="ECO:0000256" key="4">
    <source>
        <dbReference type="PROSITE-ProRule" id="PRU00175"/>
    </source>
</evidence>
<dbReference type="Pfam" id="PF13639">
    <property type="entry name" value="zf-RING_2"/>
    <property type="match status" value="1"/>
</dbReference>
<dbReference type="GO" id="GO:0043161">
    <property type="term" value="P:proteasome-mediated ubiquitin-dependent protein catabolic process"/>
    <property type="evidence" value="ECO:0007669"/>
    <property type="project" value="TreeGrafter"/>
</dbReference>
<sequence>MANKGNPTTKKSFLRHHISRCKSPEDLCGICLETYSTTSKDHHNAVSFTHPNACKHIFGDHCIREWLKDHNTCPLCRIELFRLPRSSSGSGAQRSRSWFRRALQTLRDRLLGRPAAAEIMRESDIAAELASLAVEIRAFRAESRDSLTVLERAWLDHHFPEDVATSQRRVASIREARQQLGLSGGSLRLQI</sequence>
<protein>
    <recommendedName>
        <fullName evidence="5">RING-type domain-containing protein</fullName>
    </recommendedName>
</protein>
<name>A0A6A5ZIK3_9PLEO</name>
<evidence type="ECO:0000313" key="6">
    <source>
        <dbReference type="EMBL" id="KAF2118976.1"/>
    </source>
</evidence>
<dbReference type="InterPro" id="IPR050731">
    <property type="entry name" value="HRD1_E3_ubiq-ligases"/>
</dbReference>
<keyword evidence="7" id="KW-1185">Reference proteome</keyword>
<evidence type="ECO:0000256" key="2">
    <source>
        <dbReference type="ARBA" id="ARBA00022771"/>
    </source>
</evidence>
<dbReference type="PANTHER" id="PTHR22763:SF162">
    <property type="entry name" value="TRANSMEMBRANE E3 UBIQUITIN-PROTEIN LIGASE 1"/>
    <property type="match status" value="1"/>
</dbReference>
<feature type="domain" description="RING-type" evidence="5">
    <location>
        <begin position="28"/>
        <end position="77"/>
    </location>
</feature>
<dbReference type="PROSITE" id="PS50089">
    <property type="entry name" value="ZF_RING_2"/>
    <property type="match status" value="1"/>
</dbReference>
<dbReference type="SUPFAM" id="SSF57850">
    <property type="entry name" value="RING/U-box"/>
    <property type="match status" value="1"/>
</dbReference>